<feature type="domain" description="RNase H type-1" evidence="1">
    <location>
        <begin position="399"/>
        <end position="505"/>
    </location>
</feature>
<evidence type="ECO:0000313" key="4">
    <source>
        <dbReference type="Proteomes" id="UP001140206"/>
    </source>
</evidence>
<dbReference type="InterPro" id="IPR036397">
    <property type="entry name" value="RNaseH_sf"/>
</dbReference>
<reference evidence="3" key="1">
    <citation type="submission" date="2022-08" db="EMBL/GenBank/DDBJ databases">
        <authorList>
            <person name="Marques A."/>
        </authorList>
    </citation>
    <scope>NUCLEOTIDE SEQUENCE</scope>
    <source>
        <strain evidence="3">RhyPub2mFocal</strain>
        <tissue evidence="3">Leaves</tissue>
    </source>
</reference>
<evidence type="ECO:0000259" key="1">
    <source>
        <dbReference type="Pfam" id="PF13456"/>
    </source>
</evidence>
<dbReference type="GO" id="GO:0003676">
    <property type="term" value="F:nucleic acid binding"/>
    <property type="evidence" value="ECO:0007669"/>
    <property type="project" value="InterPro"/>
</dbReference>
<dbReference type="GO" id="GO:0004523">
    <property type="term" value="F:RNA-DNA hybrid ribonuclease activity"/>
    <property type="evidence" value="ECO:0007669"/>
    <property type="project" value="InterPro"/>
</dbReference>
<keyword evidence="3" id="KW-0808">Transferase</keyword>
<dbReference type="Proteomes" id="UP001140206">
    <property type="component" value="Chromosome 3"/>
</dbReference>
<dbReference type="SUPFAM" id="SSF53098">
    <property type="entry name" value="Ribonuclease H-like"/>
    <property type="match status" value="1"/>
</dbReference>
<proteinExistence type="predicted"/>
<dbReference type="Pfam" id="PF13966">
    <property type="entry name" value="zf-RVT"/>
    <property type="match status" value="1"/>
</dbReference>
<organism evidence="3 4">
    <name type="scientific">Rhynchospora pubera</name>
    <dbReference type="NCBI Taxonomy" id="906938"/>
    <lineage>
        <taxon>Eukaryota</taxon>
        <taxon>Viridiplantae</taxon>
        <taxon>Streptophyta</taxon>
        <taxon>Embryophyta</taxon>
        <taxon>Tracheophyta</taxon>
        <taxon>Spermatophyta</taxon>
        <taxon>Magnoliopsida</taxon>
        <taxon>Liliopsida</taxon>
        <taxon>Poales</taxon>
        <taxon>Cyperaceae</taxon>
        <taxon>Cyperoideae</taxon>
        <taxon>Rhynchosporeae</taxon>
        <taxon>Rhynchospora</taxon>
    </lineage>
</organism>
<accession>A0AAV8E526</accession>
<dbReference type="InterPro" id="IPR012337">
    <property type="entry name" value="RNaseH-like_sf"/>
</dbReference>
<gene>
    <name evidence="3" type="ORF">LUZ62_060685</name>
</gene>
<name>A0AAV8E526_9POAL</name>
<comment type="caution">
    <text evidence="3">The sequence shown here is derived from an EMBL/GenBank/DDBJ whole genome shotgun (WGS) entry which is preliminary data.</text>
</comment>
<dbReference type="EMBL" id="JAMFTS010000003">
    <property type="protein sequence ID" value="KAJ4776428.1"/>
    <property type="molecule type" value="Genomic_DNA"/>
</dbReference>
<dbReference type="InterPro" id="IPR002156">
    <property type="entry name" value="RNaseH_domain"/>
</dbReference>
<dbReference type="Pfam" id="PF13456">
    <property type="entry name" value="RVT_3"/>
    <property type="match status" value="1"/>
</dbReference>
<sequence>MEKNRYLAPVAWRKVCKPYEGGGLGVKDLKMFGEALFMKLVWEMMGESDKMWIKVCRAKYCPQIRFWDAKSYSSSSAIWRNIMKLKGEFKSNVRWIIGDGNKIKAVAQPWFSGWDIPEQRTMAVRKKVVADMFDFDVGQWKEEDLNEVFNPVQVRSITQVQPKPTRQAICRDRLIWMHSKSGIYSVKEGYRYLLQRTRDLTIDARAILWRKLQKWKGIVHKVKVFLWRLISGGLMLAQNLHRRINRISPMCQRCSIENEYEMYCFFFCQGSRAVWFGSRVGLRTHDLPLNIVEALQYCAAVLKENDIQEFSYTLWEIWKGRNEAVMQNKRFDVHQIRKKIEGWLNAEIREDNVIEQQIGIVNSNRSLALGRHEYHETKSQIIVDGSWDSQQNAGCANIWYQGGRIKEVQYNYHILSNPFHPELMAVKEAVSKLQRKGVQKAQIFCDNSNLVHILTEERWDELPNLRAMQDAMEVFNTLRQWGGAVVMKHVAREVVWEAHTLANEARRNKINYDGVPRNWSATEGRLEGMMNDRFFQRVQENPP</sequence>
<evidence type="ECO:0000259" key="2">
    <source>
        <dbReference type="Pfam" id="PF13966"/>
    </source>
</evidence>
<dbReference type="PANTHER" id="PTHR33116:SF78">
    <property type="entry name" value="OS12G0587133 PROTEIN"/>
    <property type="match status" value="1"/>
</dbReference>
<dbReference type="Gene3D" id="3.30.420.10">
    <property type="entry name" value="Ribonuclease H-like superfamily/Ribonuclease H"/>
    <property type="match status" value="1"/>
</dbReference>
<keyword evidence="4" id="KW-1185">Reference proteome</keyword>
<protein>
    <submittedName>
        <fullName evidence="3">RNA-directed DNA polymerase (Reverse transcriptase)-related family protein</fullName>
    </submittedName>
</protein>
<feature type="domain" description="Reverse transcriptase zinc-binding" evidence="2">
    <location>
        <begin position="184"/>
        <end position="275"/>
    </location>
</feature>
<keyword evidence="3" id="KW-0695">RNA-directed DNA polymerase</keyword>
<keyword evidence="3" id="KW-0548">Nucleotidyltransferase</keyword>
<evidence type="ECO:0000313" key="3">
    <source>
        <dbReference type="EMBL" id="KAJ4776428.1"/>
    </source>
</evidence>
<dbReference type="AlphaFoldDB" id="A0AAV8E526"/>
<dbReference type="InterPro" id="IPR026960">
    <property type="entry name" value="RVT-Znf"/>
</dbReference>
<dbReference type="PANTHER" id="PTHR33116">
    <property type="entry name" value="REVERSE TRANSCRIPTASE ZINC-BINDING DOMAIN-CONTAINING PROTEIN-RELATED-RELATED"/>
    <property type="match status" value="1"/>
</dbReference>
<dbReference type="GO" id="GO:0003964">
    <property type="term" value="F:RNA-directed DNA polymerase activity"/>
    <property type="evidence" value="ECO:0007669"/>
    <property type="project" value="UniProtKB-KW"/>
</dbReference>